<evidence type="ECO:0000313" key="5">
    <source>
        <dbReference type="Proteomes" id="UP001195483"/>
    </source>
</evidence>
<dbReference type="Proteomes" id="UP001195483">
    <property type="component" value="Unassembled WGS sequence"/>
</dbReference>
<dbReference type="Gene3D" id="3.40.50.410">
    <property type="entry name" value="von Willebrand factor, type A domain"/>
    <property type="match status" value="1"/>
</dbReference>
<comment type="caution">
    <text evidence="4">The sequence shown here is derived from an EMBL/GenBank/DDBJ whole genome shotgun (WGS) entry which is preliminary data.</text>
</comment>
<evidence type="ECO:0000256" key="1">
    <source>
        <dbReference type="SAM" id="SignalP"/>
    </source>
</evidence>
<dbReference type="EMBL" id="JAEAOA010001501">
    <property type="protein sequence ID" value="KAK3580814.1"/>
    <property type="molecule type" value="Genomic_DNA"/>
</dbReference>
<dbReference type="Gene3D" id="2.170.140.10">
    <property type="entry name" value="Chitin binding domain"/>
    <property type="match status" value="2"/>
</dbReference>
<keyword evidence="5" id="KW-1185">Reference proteome</keyword>
<protein>
    <submittedName>
        <fullName evidence="4">Uncharacterized protein</fullName>
    </submittedName>
</protein>
<dbReference type="Pfam" id="PF01607">
    <property type="entry name" value="CBM_14"/>
    <property type="match status" value="2"/>
</dbReference>
<accession>A0AAE0VK39</accession>
<sequence>MISFRVILLLAIFTATVKCQCPGVADVIIAVPGSDRVPGQEFFPFEQFLTKLVSFFQIAEDQFNIGLIIYGKEAVAISWPQPFKTRTQINTRITLMSQRKTYANQLDGGNDVAAAIILMRQMFSDPSGYPSRMTRNGAKKIGIVFTYGPAENSQLVIEAARTAKDEGVVMFAIGSGTGQEFPEIATDYCKLFSVGRFIDGLPSVLSYIGSSVCTELDPMVNVTTQNCFPVMHIPKEDEPVNCASMLSVFQDPSNCAYYYHCLFMRPVREKCPPEMLFEPMALNCNYKEAVSCYTNIWCPKNEGLFPHPTDCNKFVNCFDFIPYVQMCPSGLRYNAAIEACDESGKVTCPVYKKT</sequence>
<organism evidence="4 5">
    <name type="scientific">Potamilus streckersoni</name>
    <dbReference type="NCBI Taxonomy" id="2493646"/>
    <lineage>
        <taxon>Eukaryota</taxon>
        <taxon>Metazoa</taxon>
        <taxon>Spiralia</taxon>
        <taxon>Lophotrochozoa</taxon>
        <taxon>Mollusca</taxon>
        <taxon>Bivalvia</taxon>
        <taxon>Autobranchia</taxon>
        <taxon>Heteroconchia</taxon>
        <taxon>Palaeoheterodonta</taxon>
        <taxon>Unionida</taxon>
        <taxon>Unionoidea</taxon>
        <taxon>Unionidae</taxon>
        <taxon>Ambleminae</taxon>
        <taxon>Lampsilini</taxon>
        <taxon>Potamilus</taxon>
    </lineage>
</organism>
<dbReference type="Pfam" id="PF00092">
    <property type="entry name" value="VWA"/>
    <property type="match status" value="1"/>
</dbReference>
<dbReference type="CDD" id="cd01450">
    <property type="entry name" value="vWFA_subfamily_ECM"/>
    <property type="match status" value="1"/>
</dbReference>
<name>A0AAE0VK39_9BIVA</name>
<dbReference type="SUPFAM" id="SSF53300">
    <property type="entry name" value="vWA-like"/>
    <property type="match status" value="1"/>
</dbReference>
<dbReference type="InterPro" id="IPR002557">
    <property type="entry name" value="Chitin-bd_dom"/>
</dbReference>
<dbReference type="GO" id="GO:0005576">
    <property type="term" value="C:extracellular region"/>
    <property type="evidence" value="ECO:0007669"/>
    <property type="project" value="InterPro"/>
</dbReference>
<reference evidence="4" key="1">
    <citation type="journal article" date="2021" name="Genome Biol. Evol.">
        <title>A High-Quality Reference Genome for a Parasitic Bivalve with Doubly Uniparental Inheritance (Bivalvia: Unionida).</title>
        <authorList>
            <person name="Smith C.H."/>
        </authorList>
    </citation>
    <scope>NUCLEOTIDE SEQUENCE</scope>
    <source>
        <strain evidence="4">CHS0354</strain>
    </source>
</reference>
<dbReference type="SUPFAM" id="SSF57625">
    <property type="entry name" value="Invertebrate chitin-binding proteins"/>
    <property type="match status" value="2"/>
</dbReference>
<dbReference type="InterPro" id="IPR050525">
    <property type="entry name" value="ECM_Assembly_Org"/>
</dbReference>
<dbReference type="SMART" id="SM00327">
    <property type="entry name" value="VWA"/>
    <property type="match status" value="1"/>
</dbReference>
<dbReference type="PANTHER" id="PTHR24020">
    <property type="entry name" value="COLLAGEN ALPHA"/>
    <property type="match status" value="1"/>
</dbReference>
<dbReference type="InterPro" id="IPR002035">
    <property type="entry name" value="VWF_A"/>
</dbReference>
<reference evidence="4" key="3">
    <citation type="submission" date="2023-05" db="EMBL/GenBank/DDBJ databases">
        <authorList>
            <person name="Smith C.H."/>
        </authorList>
    </citation>
    <scope>NUCLEOTIDE SEQUENCE</scope>
    <source>
        <strain evidence="4">CHS0354</strain>
        <tissue evidence="4">Mantle</tissue>
    </source>
</reference>
<dbReference type="AlphaFoldDB" id="A0AAE0VK39"/>
<dbReference type="InterPro" id="IPR036465">
    <property type="entry name" value="vWFA_dom_sf"/>
</dbReference>
<dbReference type="GO" id="GO:0008061">
    <property type="term" value="F:chitin binding"/>
    <property type="evidence" value="ECO:0007669"/>
    <property type="project" value="InterPro"/>
</dbReference>
<dbReference type="InterPro" id="IPR036508">
    <property type="entry name" value="Chitin-bd_dom_sf"/>
</dbReference>
<keyword evidence="1" id="KW-0732">Signal</keyword>
<feature type="domain" description="Chitin-binding type-2" evidence="3">
    <location>
        <begin position="239"/>
        <end position="294"/>
    </location>
</feature>
<feature type="chain" id="PRO_5042034839" evidence="1">
    <location>
        <begin position="20"/>
        <end position="354"/>
    </location>
</feature>
<gene>
    <name evidence="4" type="ORF">CHS0354_025159</name>
</gene>
<proteinExistence type="predicted"/>
<reference evidence="4" key="2">
    <citation type="journal article" date="2021" name="Genome Biol. Evol.">
        <title>Developing a high-quality reference genome for a parasitic bivalve with doubly uniparental inheritance (Bivalvia: Unionida).</title>
        <authorList>
            <person name="Smith C.H."/>
        </authorList>
    </citation>
    <scope>NUCLEOTIDE SEQUENCE</scope>
    <source>
        <strain evidence="4">CHS0354</strain>
        <tissue evidence="4">Mantle</tissue>
    </source>
</reference>
<evidence type="ECO:0000313" key="4">
    <source>
        <dbReference type="EMBL" id="KAK3580814.1"/>
    </source>
</evidence>
<evidence type="ECO:0000259" key="2">
    <source>
        <dbReference type="PROSITE" id="PS50234"/>
    </source>
</evidence>
<evidence type="ECO:0000259" key="3">
    <source>
        <dbReference type="PROSITE" id="PS50940"/>
    </source>
</evidence>
<feature type="signal peptide" evidence="1">
    <location>
        <begin position="1"/>
        <end position="19"/>
    </location>
</feature>
<dbReference type="PROSITE" id="PS50234">
    <property type="entry name" value="VWFA"/>
    <property type="match status" value="1"/>
</dbReference>
<dbReference type="SMART" id="SM00494">
    <property type="entry name" value="ChtBD2"/>
    <property type="match status" value="2"/>
</dbReference>
<feature type="domain" description="VWFA" evidence="2">
    <location>
        <begin position="26"/>
        <end position="208"/>
    </location>
</feature>
<feature type="domain" description="Chitin-binding type-2" evidence="3">
    <location>
        <begin position="295"/>
        <end position="350"/>
    </location>
</feature>
<dbReference type="PROSITE" id="PS50940">
    <property type="entry name" value="CHIT_BIND_II"/>
    <property type="match status" value="2"/>
</dbReference>